<dbReference type="Proteomes" id="UP000316096">
    <property type="component" value="Unassembled WGS sequence"/>
</dbReference>
<sequence>MSAPATAVPAWARAAIDGLDRVKADARGQLTHAEYDLLAAADLLLRARFGETLLDDAHEIARDLASAAARELDAEAVR</sequence>
<name>A0A543CCH6_9ACTN</name>
<dbReference type="RefSeq" id="WP_141952360.1">
    <property type="nucleotide sequence ID" value="NZ_VFOZ01000001.1"/>
</dbReference>
<comment type="caution">
    <text evidence="1">The sequence shown here is derived from an EMBL/GenBank/DDBJ whole genome shotgun (WGS) entry which is preliminary data.</text>
</comment>
<dbReference type="AlphaFoldDB" id="A0A543CCH6"/>
<reference evidence="1 2" key="1">
    <citation type="submission" date="2019-06" db="EMBL/GenBank/DDBJ databases">
        <title>Sequencing the genomes of 1000 actinobacteria strains.</title>
        <authorList>
            <person name="Klenk H.-P."/>
        </authorList>
    </citation>
    <scope>NUCLEOTIDE SEQUENCE [LARGE SCALE GENOMIC DNA]</scope>
    <source>
        <strain evidence="1 2">DSM 102200</strain>
    </source>
</reference>
<keyword evidence="2" id="KW-1185">Reference proteome</keyword>
<evidence type="ECO:0000313" key="2">
    <source>
        <dbReference type="Proteomes" id="UP000316096"/>
    </source>
</evidence>
<dbReference type="EMBL" id="VFOZ01000001">
    <property type="protein sequence ID" value="TQL94779.1"/>
    <property type="molecule type" value="Genomic_DNA"/>
</dbReference>
<proteinExistence type="predicted"/>
<protein>
    <submittedName>
        <fullName evidence="1">Uncharacterized protein</fullName>
    </submittedName>
</protein>
<evidence type="ECO:0000313" key="1">
    <source>
        <dbReference type="EMBL" id="TQL94779.1"/>
    </source>
</evidence>
<organism evidence="1 2">
    <name type="scientific">Actinoallomurus bryophytorum</name>
    <dbReference type="NCBI Taxonomy" id="1490222"/>
    <lineage>
        <taxon>Bacteria</taxon>
        <taxon>Bacillati</taxon>
        <taxon>Actinomycetota</taxon>
        <taxon>Actinomycetes</taxon>
        <taxon>Streptosporangiales</taxon>
        <taxon>Thermomonosporaceae</taxon>
        <taxon>Actinoallomurus</taxon>
    </lineage>
</organism>
<gene>
    <name evidence="1" type="ORF">FB559_0261</name>
</gene>
<accession>A0A543CCH6</accession>